<dbReference type="GO" id="GO:0006508">
    <property type="term" value="P:proteolysis"/>
    <property type="evidence" value="ECO:0007669"/>
    <property type="project" value="InterPro"/>
</dbReference>
<keyword evidence="4" id="KW-0645">Protease</keyword>
<dbReference type="AlphaFoldDB" id="A0A511Z7G3"/>
<dbReference type="PANTHER" id="PTHR30023:SF0">
    <property type="entry name" value="PENICILLIN-SENSITIVE CARBOXYPEPTIDASE A"/>
    <property type="match status" value="1"/>
</dbReference>
<dbReference type="Gene3D" id="3.50.80.20">
    <property type="entry name" value="D-Ala-D-Ala carboxypeptidase C, peptidase S13"/>
    <property type="match status" value="1"/>
</dbReference>
<feature type="signal peptide" evidence="3">
    <location>
        <begin position="1"/>
        <end position="32"/>
    </location>
</feature>
<gene>
    <name evidence="4" type="primary">dacC_2</name>
    <name evidence="4" type="ORF">SLU01_16970</name>
</gene>
<reference evidence="4 5" key="1">
    <citation type="submission" date="2019-07" db="EMBL/GenBank/DDBJ databases">
        <title>Whole genome shotgun sequence of Sporosarcina luteola NBRC 105378.</title>
        <authorList>
            <person name="Hosoyama A."/>
            <person name="Uohara A."/>
            <person name="Ohji S."/>
            <person name="Ichikawa N."/>
        </authorList>
    </citation>
    <scope>NUCLEOTIDE SEQUENCE [LARGE SCALE GENOMIC DNA]</scope>
    <source>
        <strain evidence="4 5">NBRC 105378</strain>
    </source>
</reference>
<keyword evidence="4" id="KW-0121">Carboxypeptidase</keyword>
<dbReference type="PANTHER" id="PTHR30023">
    <property type="entry name" value="D-ALANYL-D-ALANINE CARBOXYPEPTIDASE"/>
    <property type="match status" value="1"/>
</dbReference>
<dbReference type="InterPro" id="IPR000667">
    <property type="entry name" value="Peptidase_S13"/>
</dbReference>
<keyword evidence="5" id="KW-1185">Reference proteome</keyword>
<sequence length="511" mass="55023">MSKSMKQQFIFKRAALTMVVALIALFPVTNEATYSSVAASGETTPVASTESTTLEQKIDSILKDPKLQGGITGVSVRKADTGERIYSNHGDIRLRPASNMKLLTGSTAMDILGPEYQFLTEVLTDGQVKGKMVHGNLYLKGKGDPTLLKKDLDQFAKDLKAKGIDKINGNLIADDSWYDDVRYSQDLNWSDEHNYVGAQVSALTLSPNEDYDAGTVIVEVNPGNKTGDLPKVTLTPETSSVEIVNNATTIAKGAAKSISIEREHGTNRIIIEGKIPLDGTRSQSWSAVWDPSMLALDVFHRSLKAEGIKIVGNGGMKIGVTPSNATVLTSKKSMPLSELFIPFMKLSNNGHAETLVKEMGKVQRGEGSWDAGLAVMKEKLKEFGVNTDTVVLRDGSGMSHKNLVSADEFTTLLYNIQGKSWFPAFEASLPIAGNPERMIGGTLRNRMGDSSAAGNVKAKTGSITGVSTLSGYVTAKDGTELIFSMLINNYVTGPVTPIEDAIAKALAEYEF</sequence>
<comment type="caution">
    <text evidence="4">The sequence shown here is derived from an EMBL/GenBank/DDBJ whole genome shotgun (WGS) entry which is preliminary data.</text>
</comment>
<organism evidence="4 5">
    <name type="scientific">Sporosarcina luteola</name>
    <dbReference type="NCBI Taxonomy" id="582850"/>
    <lineage>
        <taxon>Bacteria</taxon>
        <taxon>Bacillati</taxon>
        <taxon>Bacillota</taxon>
        <taxon>Bacilli</taxon>
        <taxon>Bacillales</taxon>
        <taxon>Caryophanaceae</taxon>
        <taxon>Sporosarcina</taxon>
    </lineage>
</organism>
<feature type="chain" id="PRO_5021973557" evidence="3">
    <location>
        <begin position="33"/>
        <end position="511"/>
    </location>
</feature>
<dbReference type="NCBIfam" id="TIGR00666">
    <property type="entry name" value="PBP4"/>
    <property type="match status" value="1"/>
</dbReference>
<evidence type="ECO:0000313" key="5">
    <source>
        <dbReference type="Proteomes" id="UP000321901"/>
    </source>
</evidence>
<protein>
    <submittedName>
        <fullName evidence="4">D-alanyl-D-alanine carboxypeptidase DacC</fullName>
    </submittedName>
</protein>
<evidence type="ECO:0000256" key="2">
    <source>
        <dbReference type="ARBA" id="ARBA00022801"/>
    </source>
</evidence>
<dbReference type="EMBL" id="BJYL01000021">
    <property type="protein sequence ID" value="GEN83385.1"/>
    <property type="molecule type" value="Genomic_DNA"/>
</dbReference>
<evidence type="ECO:0000313" key="4">
    <source>
        <dbReference type="EMBL" id="GEN83385.1"/>
    </source>
</evidence>
<dbReference type="InterPro" id="IPR012338">
    <property type="entry name" value="Beta-lactam/transpept-like"/>
</dbReference>
<accession>A0A511Z7G3</accession>
<dbReference type="RefSeq" id="WP_308507721.1">
    <property type="nucleotide sequence ID" value="NZ_BJYL01000021.1"/>
</dbReference>
<dbReference type="Gene3D" id="3.40.710.10">
    <property type="entry name" value="DD-peptidase/beta-lactamase superfamily"/>
    <property type="match status" value="2"/>
</dbReference>
<name>A0A511Z7G3_9BACL</name>
<dbReference type="Pfam" id="PF02113">
    <property type="entry name" value="Peptidase_S13"/>
    <property type="match status" value="1"/>
</dbReference>
<dbReference type="PRINTS" id="PR00922">
    <property type="entry name" value="DADACBPTASE3"/>
</dbReference>
<keyword evidence="2" id="KW-0378">Hydrolase</keyword>
<evidence type="ECO:0000256" key="1">
    <source>
        <dbReference type="ARBA" id="ARBA00006096"/>
    </source>
</evidence>
<dbReference type="Proteomes" id="UP000321901">
    <property type="component" value="Unassembled WGS sequence"/>
</dbReference>
<keyword evidence="3" id="KW-0732">Signal</keyword>
<dbReference type="GO" id="GO:0000270">
    <property type="term" value="P:peptidoglycan metabolic process"/>
    <property type="evidence" value="ECO:0007669"/>
    <property type="project" value="TreeGrafter"/>
</dbReference>
<proteinExistence type="inferred from homology"/>
<dbReference type="GO" id="GO:0004185">
    <property type="term" value="F:serine-type carboxypeptidase activity"/>
    <property type="evidence" value="ECO:0007669"/>
    <property type="project" value="InterPro"/>
</dbReference>
<evidence type="ECO:0000256" key="3">
    <source>
        <dbReference type="SAM" id="SignalP"/>
    </source>
</evidence>
<dbReference type="SUPFAM" id="SSF56601">
    <property type="entry name" value="beta-lactamase/transpeptidase-like"/>
    <property type="match status" value="1"/>
</dbReference>
<comment type="similarity">
    <text evidence="1">Belongs to the peptidase S13 family.</text>
</comment>